<dbReference type="GO" id="GO:0005694">
    <property type="term" value="C:chromosome"/>
    <property type="evidence" value="ECO:0007669"/>
    <property type="project" value="InterPro"/>
</dbReference>
<keyword evidence="2 6" id="KW-0547">Nucleotide-binding</keyword>
<comment type="caution">
    <text evidence="9">The sequence shown here is derived from an EMBL/GenBank/DDBJ whole genome shotgun (WGS) entry which is preliminary data.</text>
</comment>
<name>A0AAE3HIY6_9GAMM</name>
<gene>
    <name evidence="6" type="primary">smc</name>
    <name evidence="9" type="ORF">J2T55_000709</name>
</gene>
<dbReference type="InterPro" id="IPR036277">
    <property type="entry name" value="SMC_hinge_sf"/>
</dbReference>
<dbReference type="Gene3D" id="1.10.287.1490">
    <property type="match status" value="2"/>
</dbReference>
<dbReference type="GO" id="GO:0016887">
    <property type="term" value="F:ATP hydrolysis activity"/>
    <property type="evidence" value="ECO:0007669"/>
    <property type="project" value="InterPro"/>
</dbReference>
<dbReference type="AlphaFoldDB" id="A0AAE3HIY6"/>
<dbReference type="SMART" id="SM00968">
    <property type="entry name" value="SMC_hinge"/>
    <property type="match status" value="1"/>
</dbReference>
<feature type="compositionally biased region" description="Low complexity" evidence="7">
    <location>
        <begin position="444"/>
        <end position="458"/>
    </location>
</feature>
<evidence type="ECO:0000313" key="10">
    <source>
        <dbReference type="Proteomes" id="UP001204445"/>
    </source>
</evidence>
<evidence type="ECO:0000256" key="1">
    <source>
        <dbReference type="ARBA" id="ARBA00022490"/>
    </source>
</evidence>
<keyword evidence="3 6" id="KW-0067">ATP-binding</keyword>
<dbReference type="RefSeq" id="WP_259054269.1">
    <property type="nucleotide sequence ID" value="NZ_JANUCT010000004.1"/>
</dbReference>
<dbReference type="Pfam" id="PF02463">
    <property type="entry name" value="SMC_N"/>
    <property type="match status" value="1"/>
</dbReference>
<feature type="compositionally biased region" description="Basic and acidic residues" evidence="7">
    <location>
        <begin position="432"/>
        <end position="443"/>
    </location>
</feature>
<evidence type="ECO:0000256" key="5">
    <source>
        <dbReference type="ARBA" id="ARBA00023125"/>
    </source>
</evidence>
<dbReference type="InterPro" id="IPR027417">
    <property type="entry name" value="P-loop_NTPase"/>
</dbReference>
<comment type="function">
    <text evidence="6">Required for chromosome condensation and partitioning.</text>
</comment>
<comment type="domain">
    <text evidence="6">Contains large globular domains required for ATP hydrolysis at each terminus and a third globular domain forming a flexible hinge near the middle of the molecule. These domains are separated by coiled-coil structures.</text>
</comment>
<proteinExistence type="inferred from homology"/>
<dbReference type="Proteomes" id="UP001204445">
    <property type="component" value="Unassembled WGS sequence"/>
</dbReference>
<dbReference type="PIRSF" id="PIRSF005719">
    <property type="entry name" value="SMC"/>
    <property type="match status" value="1"/>
</dbReference>
<evidence type="ECO:0000256" key="7">
    <source>
        <dbReference type="SAM" id="MobiDB-lite"/>
    </source>
</evidence>
<evidence type="ECO:0000256" key="6">
    <source>
        <dbReference type="HAMAP-Rule" id="MF_01894"/>
    </source>
</evidence>
<dbReference type="GO" id="GO:0030261">
    <property type="term" value="P:chromosome condensation"/>
    <property type="evidence" value="ECO:0007669"/>
    <property type="project" value="InterPro"/>
</dbReference>
<accession>A0AAE3HIY6</accession>
<dbReference type="NCBIfam" id="TIGR02168">
    <property type="entry name" value="SMC_prok_B"/>
    <property type="match status" value="1"/>
</dbReference>
<feature type="region of interest" description="Disordered" evidence="7">
    <location>
        <begin position="892"/>
        <end position="914"/>
    </location>
</feature>
<dbReference type="SUPFAM" id="SSF75553">
    <property type="entry name" value="Smc hinge domain"/>
    <property type="match status" value="1"/>
</dbReference>
<evidence type="ECO:0000256" key="2">
    <source>
        <dbReference type="ARBA" id="ARBA00022741"/>
    </source>
</evidence>
<sequence>MRLRKIKLSGFKSFVDPTTLTIPGDRVGIVGPNGCGKSNIIDAMMWVMGESSAKHLRGDALTDVIFNGSNARKPVGQAMVELVFDNSDGRVTGQYASYNEISIKRQIDREGQSQYFLNGGRCRRRDITAIFLGTGLGPRSYSIIEQGMISRFIEAKPDELRLYIEEAAGISKYRERRRETENRISHTKENISRLNDIRDELEKQLEKLQRQAKAAERYQELKKEERKLSGELLALDWRQLKTRADEHVGKQGEAENAVEAARARLRQVEAAMEQQRSDVAEATEDFNTAQSEFYQVGADIAQLEQKLEHTRERVATLERDVEQIDTDTASARSQLEQDQQRLQELVAEQERLNPQLEGSRNDSEQAYEYLNEAEQAMQGWQSEWDAFNEQVAQTARAEENARTRLEHLELSVEEAEHRREQLQREQQSLEPEESRQARAEIEQALKQAEQQQTEQGEQLEQHRQAISELRSHIETQSKTIDEQRAAQQDQRGRLASLEALQQAALGQDQQALNDWVTTNGYDQAPRLAQALEVDADWTLALETVLGPHLQDLVLDDIDSFARELQSAPAGELGAYANAAAAATPANPQIALAPLADKVHAPGSLAGLLAGVYVADDMDAALVARPQLAAHESIITRTGVQVGPDWLRSSPAAAEEGGTLDRERELNELRQTLADSEQHIESLLAERQTLREQLAEREQALEDARGEQQRLQETVSAKRSELAAAEARAEQQAARAQQIEDELQGLAEQIEADRKERDETQTRADKLKQEHDELLGQREELAAKRERHREALDKAREQWQTTNQESHGIALRLESLSSQRASLEQGLQRVERQLEQQRARREELSRTLEETRGPLPDMQEQLTARLEDKQAAEQRLKAAREKLQGLDETLRGLEQQRSDNEQQLEAAQKKQEDARMAAQETRVRLETVEEQLRNAEHDLDTLLAELSDEANQDSWREQLAAIQRKIDRLGPINLAAIDEHQQLSERKDYLDSQYNDLAEALETLENAIRKIDKETRTRFKETFDQLNDNLASLFPELFGGGHAYLEMTGDDLLETGVAIMARPPGKRNSNIHMLSGGEKALTAVALVFSIFKLNPAPFCILDEVDAPLDDTNVGRFSEMVRKMSEEIQFIVITHNKITMEIASQLIGVTMQEAGVSRLVTVDMDEAVAMAAAG</sequence>
<comment type="similarity">
    <text evidence="6">Belongs to the SMC family.</text>
</comment>
<evidence type="ECO:0000259" key="8">
    <source>
        <dbReference type="SMART" id="SM00968"/>
    </source>
</evidence>
<dbReference type="GO" id="GO:0007062">
    <property type="term" value="P:sister chromatid cohesion"/>
    <property type="evidence" value="ECO:0007669"/>
    <property type="project" value="InterPro"/>
</dbReference>
<keyword evidence="10" id="KW-1185">Reference proteome</keyword>
<dbReference type="SUPFAM" id="SSF52540">
    <property type="entry name" value="P-loop containing nucleoside triphosphate hydrolases"/>
    <property type="match status" value="1"/>
</dbReference>
<feature type="coiled-coil region" evidence="6">
    <location>
        <begin position="986"/>
        <end position="1016"/>
    </location>
</feature>
<dbReference type="GO" id="GO:0005524">
    <property type="term" value="F:ATP binding"/>
    <property type="evidence" value="ECO:0007669"/>
    <property type="project" value="UniProtKB-UniRule"/>
</dbReference>
<evidence type="ECO:0000256" key="3">
    <source>
        <dbReference type="ARBA" id="ARBA00022840"/>
    </source>
</evidence>
<evidence type="ECO:0000313" key="9">
    <source>
        <dbReference type="EMBL" id="MCS3902705.1"/>
    </source>
</evidence>
<feature type="region of interest" description="Disordered" evidence="7">
    <location>
        <begin position="416"/>
        <end position="462"/>
    </location>
</feature>
<dbReference type="InterPro" id="IPR011890">
    <property type="entry name" value="SMC_prok"/>
</dbReference>
<evidence type="ECO:0000256" key="4">
    <source>
        <dbReference type="ARBA" id="ARBA00023054"/>
    </source>
</evidence>
<dbReference type="InterPro" id="IPR010935">
    <property type="entry name" value="SMC_hinge"/>
</dbReference>
<keyword evidence="5 6" id="KW-0238">DNA-binding</keyword>
<dbReference type="GO" id="GO:0003677">
    <property type="term" value="F:DNA binding"/>
    <property type="evidence" value="ECO:0007669"/>
    <property type="project" value="UniProtKB-UniRule"/>
</dbReference>
<dbReference type="PANTHER" id="PTHR43977">
    <property type="entry name" value="STRUCTURAL MAINTENANCE OF CHROMOSOMES PROTEIN 3"/>
    <property type="match status" value="1"/>
</dbReference>
<dbReference type="Gene3D" id="1.20.1480.30">
    <property type="entry name" value="Designed four-helix bundle protein"/>
    <property type="match status" value="1"/>
</dbReference>
<keyword evidence="4 6" id="KW-0175">Coiled coil</keyword>
<comment type="caution">
    <text evidence="6">Lacks conserved residue(s) required for the propagation of feature annotation.</text>
</comment>
<dbReference type="GO" id="GO:0005737">
    <property type="term" value="C:cytoplasm"/>
    <property type="evidence" value="ECO:0007669"/>
    <property type="project" value="UniProtKB-SubCell"/>
</dbReference>
<dbReference type="Pfam" id="PF06470">
    <property type="entry name" value="SMC_hinge"/>
    <property type="match status" value="1"/>
</dbReference>
<dbReference type="EMBL" id="JANUCT010000004">
    <property type="protein sequence ID" value="MCS3902705.1"/>
    <property type="molecule type" value="Genomic_DNA"/>
</dbReference>
<protein>
    <recommendedName>
        <fullName evidence="6">Chromosome partition protein Smc</fullName>
    </recommendedName>
</protein>
<dbReference type="InterPro" id="IPR024704">
    <property type="entry name" value="SMC"/>
</dbReference>
<comment type="subcellular location">
    <subcellularLocation>
        <location evidence="6">Cytoplasm</location>
    </subcellularLocation>
</comment>
<organism evidence="9 10">
    <name type="scientific">Methylohalomonas lacus</name>
    <dbReference type="NCBI Taxonomy" id="398773"/>
    <lineage>
        <taxon>Bacteria</taxon>
        <taxon>Pseudomonadati</taxon>
        <taxon>Pseudomonadota</taxon>
        <taxon>Gammaproteobacteria</taxon>
        <taxon>Methylohalomonadales</taxon>
        <taxon>Methylohalomonadaceae</taxon>
        <taxon>Methylohalomonas</taxon>
    </lineage>
</organism>
<dbReference type="GO" id="GO:0006260">
    <property type="term" value="P:DNA replication"/>
    <property type="evidence" value="ECO:0007669"/>
    <property type="project" value="UniProtKB-UniRule"/>
</dbReference>
<dbReference type="Gene3D" id="3.40.50.300">
    <property type="entry name" value="P-loop containing nucleotide triphosphate hydrolases"/>
    <property type="match status" value="2"/>
</dbReference>
<feature type="domain" description="SMC hinge" evidence="8">
    <location>
        <begin position="521"/>
        <end position="624"/>
    </location>
</feature>
<feature type="binding site" evidence="6">
    <location>
        <begin position="32"/>
        <end position="39"/>
    </location>
    <ligand>
        <name>ATP</name>
        <dbReference type="ChEBI" id="CHEBI:30616"/>
    </ligand>
</feature>
<dbReference type="GO" id="GO:0007059">
    <property type="term" value="P:chromosome segregation"/>
    <property type="evidence" value="ECO:0007669"/>
    <property type="project" value="UniProtKB-UniRule"/>
</dbReference>
<dbReference type="HAMAP" id="MF_01894">
    <property type="entry name" value="Smc_prok"/>
    <property type="match status" value="1"/>
</dbReference>
<reference evidence="9" key="1">
    <citation type="submission" date="2022-08" db="EMBL/GenBank/DDBJ databases">
        <title>Genomic Encyclopedia of Type Strains, Phase III (KMG-III): the genomes of soil and plant-associated and newly described type strains.</title>
        <authorList>
            <person name="Whitman W."/>
        </authorList>
    </citation>
    <scope>NUCLEOTIDE SEQUENCE</scope>
    <source>
        <strain evidence="9">HMT 1</strain>
    </source>
</reference>
<comment type="subunit">
    <text evidence="6">Homodimer.</text>
</comment>
<dbReference type="InterPro" id="IPR003395">
    <property type="entry name" value="RecF/RecN/SMC_N"/>
</dbReference>
<keyword evidence="1 6" id="KW-0963">Cytoplasm</keyword>
<dbReference type="CDD" id="cd03278">
    <property type="entry name" value="ABC_SMC_barmotin"/>
    <property type="match status" value="1"/>
</dbReference>